<proteinExistence type="predicted"/>
<evidence type="ECO:0000313" key="2">
    <source>
        <dbReference type="Proteomes" id="UP000499080"/>
    </source>
</evidence>
<dbReference type="EMBL" id="BGPR01006055">
    <property type="protein sequence ID" value="GBN15709.1"/>
    <property type="molecule type" value="Genomic_DNA"/>
</dbReference>
<comment type="caution">
    <text evidence="1">The sequence shown here is derived from an EMBL/GenBank/DDBJ whole genome shotgun (WGS) entry which is preliminary data.</text>
</comment>
<gene>
    <name evidence="1" type="ORF">AVEN_13516_1</name>
</gene>
<accession>A0A4Y2LMN6</accession>
<evidence type="ECO:0000313" key="1">
    <source>
        <dbReference type="EMBL" id="GBN15709.1"/>
    </source>
</evidence>
<sequence>MRRQVELYSYMQDAKKVQLCARTIHPNIYRSAFFISADQTKTQTERENARSVKPPRIGDVQASVAVLMTQPSCLNGVGAFSTDFLHLKLHAAC</sequence>
<organism evidence="1 2">
    <name type="scientific">Araneus ventricosus</name>
    <name type="common">Orbweaver spider</name>
    <name type="synonym">Epeira ventricosa</name>
    <dbReference type="NCBI Taxonomy" id="182803"/>
    <lineage>
        <taxon>Eukaryota</taxon>
        <taxon>Metazoa</taxon>
        <taxon>Ecdysozoa</taxon>
        <taxon>Arthropoda</taxon>
        <taxon>Chelicerata</taxon>
        <taxon>Arachnida</taxon>
        <taxon>Araneae</taxon>
        <taxon>Araneomorphae</taxon>
        <taxon>Entelegynae</taxon>
        <taxon>Araneoidea</taxon>
        <taxon>Araneidae</taxon>
        <taxon>Araneus</taxon>
    </lineage>
</organism>
<protein>
    <submittedName>
        <fullName evidence="1">Uncharacterized protein</fullName>
    </submittedName>
</protein>
<dbReference type="Proteomes" id="UP000499080">
    <property type="component" value="Unassembled WGS sequence"/>
</dbReference>
<keyword evidence="2" id="KW-1185">Reference proteome</keyword>
<name>A0A4Y2LMN6_ARAVE</name>
<dbReference type="AlphaFoldDB" id="A0A4Y2LMN6"/>
<reference evidence="1 2" key="1">
    <citation type="journal article" date="2019" name="Sci. Rep.">
        <title>Orb-weaving spider Araneus ventricosus genome elucidates the spidroin gene catalogue.</title>
        <authorList>
            <person name="Kono N."/>
            <person name="Nakamura H."/>
            <person name="Ohtoshi R."/>
            <person name="Moran D.A.P."/>
            <person name="Shinohara A."/>
            <person name="Yoshida Y."/>
            <person name="Fujiwara M."/>
            <person name="Mori M."/>
            <person name="Tomita M."/>
            <person name="Arakawa K."/>
        </authorList>
    </citation>
    <scope>NUCLEOTIDE SEQUENCE [LARGE SCALE GENOMIC DNA]</scope>
</reference>